<dbReference type="EMBL" id="CAJVPV010000408">
    <property type="protein sequence ID" value="CAG8455509.1"/>
    <property type="molecule type" value="Genomic_DNA"/>
</dbReference>
<dbReference type="PANTHER" id="PTHR46922">
    <property type="entry name" value="DHHA1 DOMAIN PROTEIN"/>
    <property type="match status" value="1"/>
</dbReference>
<dbReference type="SUPFAM" id="SSF64182">
    <property type="entry name" value="DHH phosphoesterases"/>
    <property type="match status" value="1"/>
</dbReference>
<accession>A0A9N8YX62</accession>
<name>A0A9N8YX62_9GLOM</name>
<organism evidence="1 2">
    <name type="scientific">Acaulospora morrowiae</name>
    <dbReference type="NCBI Taxonomy" id="94023"/>
    <lineage>
        <taxon>Eukaryota</taxon>
        <taxon>Fungi</taxon>
        <taxon>Fungi incertae sedis</taxon>
        <taxon>Mucoromycota</taxon>
        <taxon>Glomeromycotina</taxon>
        <taxon>Glomeromycetes</taxon>
        <taxon>Diversisporales</taxon>
        <taxon>Acaulosporaceae</taxon>
        <taxon>Acaulospora</taxon>
    </lineage>
</organism>
<dbReference type="PANTHER" id="PTHR46922:SF4">
    <property type="entry name" value="DHHA1 DOMAIN PROTEIN"/>
    <property type="match status" value="1"/>
</dbReference>
<gene>
    <name evidence="1" type="ORF">AMORRO_LOCUS1126</name>
</gene>
<evidence type="ECO:0000313" key="2">
    <source>
        <dbReference type="Proteomes" id="UP000789342"/>
    </source>
</evidence>
<dbReference type="Proteomes" id="UP000789342">
    <property type="component" value="Unassembled WGS sequence"/>
</dbReference>
<comment type="caution">
    <text evidence="1">The sequence shown here is derived from an EMBL/GenBank/DDBJ whole genome shotgun (WGS) entry which is preliminary data.</text>
</comment>
<reference evidence="1" key="1">
    <citation type="submission" date="2021-06" db="EMBL/GenBank/DDBJ databases">
        <authorList>
            <person name="Kallberg Y."/>
            <person name="Tangrot J."/>
            <person name="Rosling A."/>
        </authorList>
    </citation>
    <scope>NUCLEOTIDE SEQUENCE</scope>
    <source>
        <strain evidence="1">CL551</strain>
    </source>
</reference>
<proteinExistence type="predicted"/>
<keyword evidence="2" id="KW-1185">Reference proteome</keyword>
<dbReference type="Gene3D" id="3.10.310.30">
    <property type="match status" value="1"/>
</dbReference>
<dbReference type="AlphaFoldDB" id="A0A9N8YX62"/>
<evidence type="ECO:0000313" key="1">
    <source>
        <dbReference type="EMBL" id="CAG8455509.1"/>
    </source>
</evidence>
<sequence>MFLRFPISFARNSDFCRPLTVAKFHAMASRANSAKILPHIDPENLNYIIYHKDCSDGFGAAYSAWKRLGNNAKYFPAVHSTPPPNDIKDKNVGMFDFAYPRTVLTELENQVKSLAIVDHHVSAREDLLGDRSAHSENIKNYFFDMNKSGARLAWEFFWPDKEVPLLLRYIEDRDLWRFSLPRSREFSAFWTSVPHEFETYDRYAQDESLIEKAIEAGSHILNYMNSRVSSLEVNAFKRKITLTTVDSNNQSHTKTYNVMVINSILWQSELGHALAKKQDADFSMIYSYDGRLKRYSVGLRSLDEKADVSLIAKALGGGGHRNAAGFVWKRETIESLFDPE</sequence>
<dbReference type="OrthoDB" id="443832at2759"/>
<dbReference type="InterPro" id="IPR038763">
    <property type="entry name" value="DHH_sf"/>
</dbReference>
<protein>
    <submittedName>
        <fullName evidence="1">2728_t:CDS:1</fullName>
    </submittedName>
</protein>